<keyword evidence="5 7" id="KW-0413">Isomerase</keyword>
<keyword evidence="4 7" id="KW-0663">Pyridoxal phosphate</keyword>
<evidence type="ECO:0000256" key="4">
    <source>
        <dbReference type="ARBA" id="ARBA00022898"/>
    </source>
</evidence>
<accession>A0ABU4WL89</accession>
<protein>
    <recommendedName>
        <fullName evidence="7">Glutamate-1-semialdehyde 2,1-aminomutase</fullName>
        <shortName evidence="7">GSA</shortName>
        <ecNumber evidence="7">5.4.3.8</ecNumber>
    </recommendedName>
    <alternativeName>
        <fullName evidence="7">Glutamate-1-semialdehyde aminotransferase</fullName>
        <shortName evidence="7">GSA-AT</shortName>
    </alternativeName>
</protein>
<feature type="modified residue" description="N6-(pyridoxal phosphate)lysine" evidence="7">
    <location>
        <position position="264"/>
    </location>
</feature>
<dbReference type="Pfam" id="PF00202">
    <property type="entry name" value="Aminotran_3"/>
    <property type="match status" value="1"/>
</dbReference>
<keyword evidence="6 7" id="KW-0627">Porphyrin biosynthesis</keyword>
<dbReference type="InterPro" id="IPR004639">
    <property type="entry name" value="4pyrrol_synth_GluAld_NH2Trfase"/>
</dbReference>
<dbReference type="EC" id="5.4.3.8" evidence="7"/>
<dbReference type="CDD" id="cd00610">
    <property type="entry name" value="OAT_like"/>
    <property type="match status" value="1"/>
</dbReference>
<keyword evidence="7" id="KW-0963">Cytoplasm</keyword>
<name>A0ABU4WL89_9BACT</name>
<dbReference type="InterPro" id="IPR015424">
    <property type="entry name" value="PyrdxlP-dep_Trfase"/>
</dbReference>
<dbReference type="NCBIfam" id="TIGR00713">
    <property type="entry name" value="hemL"/>
    <property type="match status" value="1"/>
</dbReference>
<evidence type="ECO:0000256" key="2">
    <source>
        <dbReference type="ARBA" id="ARBA00004819"/>
    </source>
</evidence>
<comment type="subcellular location">
    <subcellularLocation>
        <location evidence="7">Cytoplasm</location>
    </subcellularLocation>
</comment>
<comment type="caution">
    <text evidence="8">The sequence shown here is derived from an EMBL/GenBank/DDBJ whole genome shotgun (WGS) entry which is preliminary data.</text>
</comment>
<comment type="pathway">
    <text evidence="2">Porphyrin-containing compound metabolism; protoporphyrin-IX biosynthesis; 5-aminolevulinate from L-glutamyl-tRNA(Glu): step 2/2.</text>
</comment>
<evidence type="ECO:0000256" key="1">
    <source>
        <dbReference type="ARBA" id="ARBA00001933"/>
    </source>
</evidence>
<evidence type="ECO:0000313" key="8">
    <source>
        <dbReference type="EMBL" id="MDX8416174.1"/>
    </source>
</evidence>
<dbReference type="PANTHER" id="PTHR43713">
    <property type="entry name" value="GLUTAMATE-1-SEMIALDEHYDE 2,1-AMINOMUTASE"/>
    <property type="match status" value="1"/>
</dbReference>
<dbReference type="HAMAP" id="MF_00375">
    <property type="entry name" value="HemL_aminotrans_3"/>
    <property type="match status" value="1"/>
</dbReference>
<dbReference type="Gene3D" id="3.90.1150.10">
    <property type="entry name" value="Aspartate Aminotransferase, domain 1"/>
    <property type="match status" value="1"/>
</dbReference>
<evidence type="ECO:0000256" key="5">
    <source>
        <dbReference type="ARBA" id="ARBA00023235"/>
    </source>
</evidence>
<dbReference type="RefSeq" id="WP_370397629.1">
    <property type="nucleotide sequence ID" value="NZ_JALBUT010000010.1"/>
</dbReference>
<dbReference type="InterPro" id="IPR015421">
    <property type="entry name" value="PyrdxlP-dep_Trfase_major"/>
</dbReference>
<reference evidence="8 9" key="1">
    <citation type="submission" date="2022-03" db="EMBL/GenBank/DDBJ databases">
        <title>Novel taxa within the pig intestine.</title>
        <authorList>
            <person name="Wylensek D."/>
            <person name="Bishof K."/>
            <person name="Afrizal A."/>
            <person name="Clavel T."/>
        </authorList>
    </citation>
    <scope>NUCLEOTIDE SEQUENCE [LARGE SCALE GENOMIC DNA]</scope>
    <source>
        <strain evidence="8 9">CLA-KB-P66</strain>
    </source>
</reference>
<comment type="subunit">
    <text evidence="7">Homodimer.</text>
</comment>
<dbReference type="Gene3D" id="3.40.640.10">
    <property type="entry name" value="Type I PLP-dependent aspartate aminotransferase-like (Major domain)"/>
    <property type="match status" value="1"/>
</dbReference>
<dbReference type="InterPro" id="IPR015422">
    <property type="entry name" value="PyrdxlP-dep_Trfase_small"/>
</dbReference>
<evidence type="ECO:0000256" key="7">
    <source>
        <dbReference type="HAMAP-Rule" id="MF_00375"/>
    </source>
</evidence>
<dbReference type="PANTHER" id="PTHR43713:SF3">
    <property type="entry name" value="GLUTAMATE-1-SEMIALDEHYDE 2,1-AMINOMUTASE 1, CHLOROPLASTIC-RELATED"/>
    <property type="match status" value="1"/>
</dbReference>
<sequence length="424" mass="45367">MNSENLFGECKKIIPGGVNSPVRAFGGVGGTPFFTRRADGCLIKTEDGKTLIDFVCSWGPAIFGHNNARIKNAIMNALENGTSFGTPCARELEMARLITSMVPCAEMVRMTNSGTESTMSAVRLARGFTKRDKIVKFSGCYHGHVDSLLVMAGSGAITFGTPNSAGIPNDFARLTIVLPFNDLQSLENCFKAQGSEIAAVILEPFPANVGLILPKKNYLEKLRMLCSEYGVVLIFDEVITGFRLSSGGAQKLLGITPDLCALGKIIGGGLPVGAFAGKREIMEHLSPSGDVYQAGTLSGNPLAMAAGAEALKMLKELNPYAELKSKADFIVSALKGAAKEKGIALQVPQAESLYSVFFNDEEVSNYDIAMRSSTKLYAKFFNKCLEGGVYIAPSAFEVSFMSLAHSKEYLERAAEVMVGALKSL</sequence>
<comment type="cofactor">
    <cofactor evidence="1 7">
        <name>pyridoxal 5'-phosphate</name>
        <dbReference type="ChEBI" id="CHEBI:597326"/>
    </cofactor>
</comment>
<dbReference type="EMBL" id="JALBUT010000010">
    <property type="protein sequence ID" value="MDX8416174.1"/>
    <property type="molecule type" value="Genomic_DNA"/>
</dbReference>
<gene>
    <name evidence="7 8" type="primary">hemL</name>
    <name evidence="8" type="ORF">MOX91_08325</name>
</gene>
<dbReference type="GO" id="GO:0042286">
    <property type="term" value="F:glutamate-1-semialdehyde 2,1-aminomutase activity"/>
    <property type="evidence" value="ECO:0007669"/>
    <property type="project" value="UniProtKB-EC"/>
</dbReference>
<comment type="similarity">
    <text evidence="3 7">Belongs to the class-III pyridoxal-phosphate-dependent aminotransferase family. HemL subfamily.</text>
</comment>
<dbReference type="SUPFAM" id="SSF53383">
    <property type="entry name" value="PLP-dependent transferases"/>
    <property type="match status" value="1"/>
</dbReference>
<organism evidence="8 9">
    <name type="scientific">Intestinicryptomonas porci</name>
    <dbReference type="NCBI Taxonomy" id="2926320"/>
    <lineage>
        <taxon>Bacteria</taxon>
        <taxon>Pseudomonadati</taxon>
        <taxon>Verrucomicrobiota</taxon>
        <taxon>Opitutia</taxon>
        <taxon>Opitutales</taxon>
        <taxon>Intestinicryptomonaceae</taxon>
        <taxon>Intestinicryptomonas</taxon>
    </lineage>
</organism>
<dbReference type="Proteomes" id="UP001275932">
    <property type="component" value="Unassembled WGS sequence"/>
</dbReference>
<keyword evidence="9" id="KW-1185">Reference proteome</keyword>
<evidence type="ECO:0000313" key="9">
    <source>
        <dbReference type="Proteomes" id="UP001275932"/>
    </source>
</evidence>
<dbReference type="NCBIfam" id="NF000818">
    <property type="entry name" value="PRK00062.1"/>
    <property type="match status" value="1"/>
</dbReference>
<evidence type="ECO:0000256" key="3">
    <source>
        <dbReference type="ARBA" id="ARBA00008981"/>
    </source>
</evidence>
<evidence type="ECO:0000256" key="6">
    <source>
        <dbReference type="ARBA" id="ARBA00023244"/>
    </source>
</evidence>
<proteinExistence type="inferred from homology"/>
<dbReference type="InterPro" id="IPR005814">
    <property type="entry name" value="Aminotrans_3"/>
</dbReference>
<comment type="catalytic activity">
    <reaction evidence="7">
        <text>(S)-4-amino-5-oxopentanoate = 5-aminolevulinate</text>
        <dbReference type="Rhea" id="RHEA:14265"/>
        <dbReference type="ChEBI" id="CHEBI:57501"/>
        <dbReference type="ChEBI" id="CHEBI:356416"/>
        <dbReference type="EC" id="5.4.3.8"/>
    </reaction>
</comment>